<gene>
    <name evidence="3" type="ORF">Amac_022280</name>
</gene>
<evidence type="ECO:0000259" key="2">
    <source>
        <dbReference type="PROSITE" id="PS50837"/>
    </source>
</evidence>
<accession>A0A5M3WKT0</accession>
<proteinExistence type="inferred from homology"/>
<dbReference type="InterPro" id="IPR027417">
    <property type="entry name" value="P-loop_NTPase"/>
</dbReference>
<dbReference type="InterPro" id="IPR007111">
    <property type="entry name" value="NACHT_NTPase"/>
</dbReference>
<dbReference type="InterPro" id="IPR003593">
    <property type="entry name" value="AAA+_ATPase"/>
</dbReference>
<dbReference type="GO" id="GO:0016887">
    <property type="term" value="F:ATP hydrolysis activity"/>
    <property type="evidence" value="ECO:0007669"/>
    <property type="project" value="InterPro"/>
</dbReference>
<comment type="similarity">
    <text evidence="1">Belongs to the AAA ATPase family. BCS1 subfamily.</text>
</comment>
<comment type="caution">
    <text evidence="3">The sequence shown here is derived from an EMBL/GenBank/DDBJ whole genome shotgun (WGS) entry which is preliminary data.</text>
</comment>
<dbReference type="InterPro" id="IPR045969">
    <property type="entry name" value="DUF5925"/>
</dbReference>
<dbReference type="Gene3D" id="3.40.50.300">
    <property type="entry name" value="P-loop containing nucleotide triphosphate hydrolases"/>
    <property type="match status" value="1"/>
</dbReference>
<evidence type="ECO:0000313" key="3">
    <source>
        <dbReference type="EMBL" id="GES08632.1"/>
    </source>
</evidence>
<dbReference type="AlphaFoldDB" id="A0A5M3WKT0"/>
<dbReference type="GO" id="GO:0005524">
    <property type="term" value="F:ATP binding"/>
    <property type="evidence" value="ECO:0007669"/>
    <property type="project" value="InterPro"/>
</dbReference>
<sequence length="371" mass="40150">MTNVVKEVQFSAPPEPLAMKVWIDDSDSPADVIDALALSPFATGEQPWARTVTIDRIRVDAPLTASRGRLLRSASAVDGPDARLYGGEGWTLRVVRFTNQSATIAVTAVSEELAVAIVDEVVKDAEEEAPKDADVVSMGFWWMSEHGRRRSGKKITTSPWDTVRANYPRAATGRLDQLMATRPDDVNGRLLLLHGPPGTGKTTLLRTLAREWATWCQVDCVLDPERLFNDPGYLMEVAVGCECPDHGEGKWRLLVLEDCDELIHAEAKASTGQGLSRLLNLTDGLLGQGRDVLVAITTNEDLARLHPAVVRPGRCLAQIEVGRMDSEEATAWLGTSEGIGPAGATLAELFALRSGRAPIEPEPVGGIGLYL</sequence>
<dbReference type="RefSeq" id="WP_246268244.1">
    <property type="nucleotide sequence ID" value="NZ_BAAAHL010000046.1"/>
</dbReference>
<dbReference type="PROSITE" id="PS50837">
    <property type="entry name" value="NACHT"/>
    <property type="match status" value="1"/>
</dbReference>
<dbReference type="Pfam" id="PF19347">
    <property type="entry name" value="DUF5925"/>
    <property type="match status" value="1"/>
</dbReference>
<dbReference type="EMBL" id="BLAE01000011">
    <property type="protein sequence ID" value="GES08632.1"/>
    <property type="molecule type" value="Genomic_DNA"/>
</dbReference>
<dbReference type="SMART" id="SM00382">
    <property type="entry name" value="AAA"/>
    <property type="match status" value="1"/>
</dbReference>
<dbReference type="SUPFAM" id="SSF52540">
    <property type="entry name" value="P-loop containing nucleoside triphosphate hydrolases"/>
    <property type="match status" value="1"/>
</dbReference>
<dbReference type="InterPro" id="IPR050747">
    <property type="entry name" value="Mitochondrial_chaperone_BCS1"/>
</dbReference>
<reference evidence="3 4" key="1">
    <citation type="submission" date="2019-10" db="EMBL/GenBank/DDBJ databases">
        <title>Whole genome shotgun sequence of Acrocarpospora macrocephala NBRC 16266.</title>
        <authorList>
            <person name="Ichikawa N."/>
            <person name="Kimura A."/>
            <person name="Kitahashi Y."/>
            <person name="Komaki H."/>
            <person name="Oguchi A."/>
        </authorList>
    </citation>
    <scope>NUCLEOTIDE SEQUENCE [LARGE SCALE GENOMIC DNA]</scope>
    <source>
        <strain evidence="3 4">NBRC 16266</strain>
    </source>
</reference>
<dbReference type="Proteomes" id="UP000331127">
    <property type="component" value="Unassembled WGS sequence"/>
</dbReference>
<feature type="domain" description="NACHT" evidence="2">
    <location>
        <begin position="189"/>
        <end position="213"/>
    </location>
</feature>
<dbReference type="InterPro" id="IPR003959">
    <property type="entry name" value="ATPase_AAA_core"/>
</dbReference>
<evidence type="ECO:0000313" key="4">
    <source>
        <dbReference type="Proteomes" id="UP000331127"/>
    </source>
</evidence>
<evidence type="ECO:0000256" key="1">
    <source>
        <dbReference type="ARBA" id="ARBA00007448"/>
    </source>
</evidence>
<dbReference type="PANTHER" id="PTHR23070">
    <property type="entry name" value="BCS1 AAA-TYPE ATPASE"/>
    <property type="match status" value="1"/>
</dbReference>
<keyword evidence="4" id="KW-1185">Reference proteome</keyword>
<name>A0A5M3WKT0_9ACTN</name>
<dbReference type="Pfam" id="PF00004">
    <property type="entry name" value="AAA"/>
    <property type="match status" value="1"/>
</dbReference>
<protein>
    <recommendedName>
        <fullName evidence="2">NACHT domain-containing protein</fullName>
    </recommendedName>
</protein>
<organism evidence="3 4">
    <name type="scientific">Acrocarpospora macrocephala</name>
    <dbReference type="NCBI Taxonomy" id="150177"/>
    <lineage>
        <taxon>Bacteria</taxon>
        <taxon>Bacillati</taxon>
        <taxon>Actinomycetota</taxon>
        <taxon>Actinomycetes</taxon>
        <taxon>Streptosporangiales</taxon>
        <taxon>Streptosporangiaceae</taxon>
        <taxon>Acrocarpospora</taxon>
    </lineage>
</organism>